<sequence>MRIGFDAGSGPSPAPPAQWAPEAPATLFSTFSSAWQGLRQADWPIENLEAGMWQAHHALSYTLDLSHDLPMRPPPVATPVEFTRIMAEVRAAHERPPPVATPVEFTQIMAEVRAAHERPPPVATPVEFTQIMAEVRAAHERPPPVATPVEFTRIMAEVRAAHDRPPPVATPVEFTRIMAEVRAAHERPPPVATPVEFTRIMANVRAAHEAQALRSDGVSWQTTSPRVPRAERNLTPADSDKPRSAAPTATRRRCVPKVTGELLRHIEALGASGVAAEGGIGRIADEHGIARSTLKGYVSESGKLYSEARDRAAETGTFRTGKVTVSLLRTLEMMGAESIQSKGGLRAIARNEGIPFRTLVRYVDRYGKPSLIGRARLRDYGDPTRLATIVPVTPELLRSIQGLGESGIRAAGGLSGLAERHNVFLNSLRSYINSKGVLGRLGKRLMKGERRARISKIPNKLLLDIEALGARGISEAGGLGAVAAANHVAFDTLRSYIDCRGRLTPGGRFRLYGADPSHTTKVTPTLLRELLALGKDGIASEGGLDAVASKRRVAPHLLRYYVTCGGKLKRPGRVTLERAESNTSAQSARDATVTAHSNAHKQA</sequence>
<feature type="compositionally biased region" description="Basic and acidic residues" evidence="1">
    <location>
        <begin position="228"/>
        <end position="243"/>
    </location>
</feature>
<dbReference type="EMBL" id="CABPSR010000009">
    <property type="protein sequence ID" value="VVE81861.1"/>
    <property type="molecule type" value="Genomic_DNA"/>
</dbReference>
<proteinExistence type="predicted"/>
<dbReference type="AlphaFoldDB" id="A0A5E5B6P0"/>
<feature type="compositionally biased region" description="Polar residues" evidence="1">
    <location>
        <begin position="581"/>
        <end position="597"/>
    </location>
</feature>
<feature type="region of interest" description="Disordered" evidence="1">
    <location>
        <begin position="578"/>
        <end position="603"/>
    </location>
</feature>
<reference evidence="2 3" key="1">
    <citation type="submission" date="2019-08" db="EMBL/GenBank/DDBJ databases">
        <authorList>
            <person name="Peeters C."/>
        </authorList>
    </citation>
    <scope>NUCLEOTIDE SEQUENCE [LARGE SCALE GENOMIC DNA]</scope>
    <source>
        <strain evidence="2 3">LMG 31121</strain>
    </source>
</reference>
<name>A0A5E5B6P0_9BURK</name>
<feature type="region of interest" description="Disordered" evidence="1">
    <location>
        <begin position="215"/>
        <end position="251"/>
    </location>
</feature>
<dbReference type="Proteomes" id="UP000335538">
    <property type="component" value="Unassembled WGS sequence"/>
</dbReference>
<evidence type="ECO:0000256" key="1">
    <source>
        <dbReference type="SAM" id="MobiDB-lite"/>
    </source>
</evidence>
<feature type="region of interest" description="Disordered" evidence="1">
    <location>
        <begin position="1"/>
        <end position="20"/>
    </location>
</feature>
<evidence type="ECO:0000313" key="2">
    <source>
        <dbReference type="EMBL" id="VVE81861.1"/>
    </source>
</evidence>
<accession>A0A5E5B6P0</accession>
<organism evidence="2 3">
    <name type="scientific">Pandoraea sputorum</name>
    <dbReference type="NCBI Taxonomy" id="93222"/>
    <lineage>
        <taxon>Bacteria</taxon>
        <taxon>Pseudomonadati</taxon>
        <taxon>Pseudomonadota</taxon>
        <taxon>Betaproteobacteria</taxon>
        <taxon>Burkholderiales</taxon>
        <taxon>Burkholderiaceae</taxon>
        <taxon>Pandoraea</taxon>
    </lineage>
</organism>
<evidence type="ECO:0000313" key="3">
    <source>
        <dbReference type="Proteomes" id="UP000335538"/>
    </source>
</evidence>
<protein>
    <submittedName>
        <fullName evidence="2">Uncharacterized protein</fullName>
    </submittedName>
</protein>
<gene>
    <name evidence="2" type="ORF">PSP31121_03484</name>
</gene>